<protein>
    <submittedName>
        <fullName evidence="1">Uncharacterized protein</fullName>
    </submittedName>
</protein>
<dbReference type="AlphaFoldDB" id="A0A133UX99"/>
<organism evidence="1 2">
    <name type="scientific">candidate division MSBL1 archaeon SCGC-AAA259M10</name>
    <dbReference type="NCBI Taxonomy" id="1698270"/>
    <lineage>
        <taxon>Archaea</taxon>
        <taxon>Methanobacteriati</taxon>
        <taxon>Methanobacteriota</taxon>
        <taxon>candidate division MSBL1</taxon>
    </lineage>
</organism>
<reference evidence="1 2" key="1">
    <citation type="journal article" date="2016" name="Sci. Rep.">
        <title>Metabolic traits of an uncultured archaeal lineage -MSBL1- from brine pools of the Red Sea.</title>
        <authorList>
            <person name="Mwirichia R."/>
            <person name="Alam I."/>
            <person name="Rashid M."/>
            <person name="Vinu M."/>
            <person name="Ba-Alawi W."/>
            <person name="Anthony Kamau A."/>
            <person name="Kamanda Ngugi D."/>
            <person name="Goker M."/>
            <person name="Klenk H.P."/>
            <person name="Bajic V."/>
            <person name="Stingl U."/>
        </authorList>
    </citation>
    <scope>NUCLEOTIDE SEQUENCE [LARGE SCALE GENOMIC DNA]</scope>
    <source>
        <strain evidence="1">SCGC-AAA259M10</strain>
    </source>
</reference>
<proteinExistence type="predicted"/>
<dbReference type="Proteomes" id="UP000070341">
    <property type="component" value="Unassembled WGS sequence"/>
</dbReference>
<evidence type="ECO:0000313" key="1">
    <source>
        <dbReference type="EMBL" id="KXA98813.1"/>
    </source>
</evidence>
<accession>A0A133UX99</accession>
<evidence type="ECO:0000313" key="2">
    <source>
        <dbReference type="Proteomes" id="UP000070341"/>
    </source>
</evidence>
<gene>
    <name evidence="1" type="ORF">AKJ40_04420</name>
</gene>
<name>A0A133UX99_9EURY</name>
<sequence>MCFGDNFDEKAVFIEFENLQPLDKPIKSEKGRGIQGTLYTTFTKIRESSSVLDLFGRGN</sequence>
<comment type="caution">
    <text evidence="1">The sequence shown here is derived from an EMBL/GenBank/DDBJ whole genome shotgun (WGS) entry which is preliminary data.</text>
</comment>
<keyword evidence="2" id="KW-1185">Reference proteome</keyword>
<dbReference type="EMBL" id="LHXU01000093">
    <property type="protein sequence ID" value="KXA98813.1"/>
    <property type="molecule type" value="Genomic_DNA"/>
</dbReference>